<dbReference type="Pfam" id="PF05127">
    <property type="entry name" value="NAT10_TcmA_helicase"/>
    <property type="match status" value="1"/>
</dbReference>
<evidence type="ECO:0000256" key="4">
    <source>
        <dbReference type="ARBA" id="ARBA00022840"/>
    </source>
</evidence>
<keyword evidence="4" id="KW-0067">ATP-binding</keyword>
<evidence type="ECO:0000256" key="2">
    <source>
        <dbReference type="ARBA" id="ARBA00022694"/>
    </source>
</evidence>
<dbReference type="CDD" id="cd04301">
    <property type="entry name" value="NAT_SF"/>
    <property type="match status" value="1"/>
</dbReference>
<feature type="domain" description="N-acetyltransferase" evidence="6">
    <location>
        <begin position="458"/>
        <end position="595"/>
    </location>
</feature>
<dbReference type="PANTHER" id="PTHR10925:SF5">
    <property type="entry name" value="RNA CYTIDINE ACETYLTRANSFERASE"/>
    <property type="match status" value="1"/>
</dbReference>
<dbReference type="STRING" id="1792290.MSP8886_00929"/>
<dbReference type="GO" id="GO:0005524">
    <property type="term" value="F:ATP binding"/>
    <property type="evidence" value="ECO:0007669"/>
    <property type="project" value="UniProtKB-KW"/>
</dbReference>
<dbReference type="Gene3D" id="1.20.120.890">
    <property type="entry name" value="tRNA(Met) cytidine acetyltransferase, tail domain"/>
    <property type="match status" value="1"/>
</dbReference>
<dbReference type="SUPFAM" id="SSF52540">
    <property type="entry name" value="P-loop containing nucleoside triphosphate hydrolases"/>
    <property type="match status" value="1"/>
</dbReference>
<evidence type="ECO:0000256" key="5">
    <source>
        <dbReference type="ARBA" id="ARBA00023315"/>
    </source>
</evidence>
<dbReference type="PROSITE" id="PS51186">
    <property type="entry name" value="GNAT"/>
    <property type="match status" value="1"/>
</dbReference>
<dbReference type="GO" id="GO:1904812">
    <property type="term" value="P:rRNA acetylation involved in maturation of SSU-rRNA"/>
    <property type="evidence" value="ECO:0007669"/>
    <property type="project" value="TreeGrafter"/>
</dbReference>
<dbReference type="Pfam" id="PF13718">
    <property type="entry name" value="GNAT_acetyltr_2"/>
    <property type="match status" value="1"/>
</dbReference>
<accession>A0A1A8T5Q7</accession>
<dbReference type="GO" id="GO:0051392">
    <property type="term" value="F:tRNA cytidine N4-acetyltransferase activity"/>
    <property type="evidence" value="ECO:0007669"/>
    <property type="project" value="TreeGrafter"/>
</dbReference>
<keyword evidence="2" id="KW-0819">tRNA processing</keyword>
<dbReference type="GO" id="GO:0000049">
    <property type="term" value="F:tRNA binding"/>
    <property type="evidence" value="ECO:0007669"/>
    <property type="project" value="TreeGrafter"/>
</dbReference>
<keyword evidence="8" id="KW-1185">Reference proteome</keyword>
<dbReference type="PANTHER" id="PTHR10925">
    <property type="entry name" value="N-ACETYLTRANSFERASE 10"/>
    <property type="match status" value="1"/>
</dbReference>
<organism evidence="7 8">
    <name type="scientific">Marinomonas spartinae</name>
    <dbReference type="NCBI Taxonomy" id="1792290"/>
    <lineage>
        <taxon>Bacteria</taxon>
        <taxon>Pseudomonadati</taxon>
        <taxon>Pseudomonadota</taxon>
        <taxon>Gammaproteobacteria</taxon>
        <taxon>Oceanospirillales</taxon>
        <taxon>Oceanospirillaceae</taxon>
        <taxon>Marinomonas</taxon>
    </lineage>
</organism>
<protein>
    <submittedName>
        <fullName evidence="7">tRNA(Met) cytidine acetyltransferase TmcA</fullName>
        <ecNumber evidence="7">2.3.1.193</ecNumber>
    </submittedName>
</protein>
<dbReference type="GO" id="GO:0002101">
    <property type="term" value="P:tRNA wobble cytosine modification"/>
    <property type="evidence" value="ECO:0007669"/>
    <property type="project" value="TreeGrafter"/>
</dbReference>
<dbReference type="SUPFAM" id="SSF55729">
    <property type="entry name" value="Acyl-CoA N-acyltransferases (Nat)"/>
    <property type="match status" value="1"/>
</dbReference>
<dbReference type="InterPro" id="IPR013562">
    <property type="entry name" value="TmcA/NAT10_N"/>
</dbReference>
<dbReference type="GO" id="GO:0051391">
    <property type="term" value="P:tRNA acetylation"/>
    <property type="evidence" value="ECO:0007669"/>
    <property type="project" value="TreeGrafter"/>
</dbReference>
<gene>
    <name evidence="7" type="primary">tmcA</name>
    <name evidence="7" type="ORF">MSP8886_00929</name>
</gene>
<reference evidence="7 8" key="1">
    <citation type="submission" date="2016-06" db="EMBL/GenBank/DDBJ databases">
        <authorList>
            <person name="Kjaerup R.B."/>
            <person name="Dalgaard T.S."/>
            <person name="Juul-Madsen H.R."/>
        </authorList>
    </citation>
    <scope>NUCLEOTIDE SEQUENCE [LARGE SCALE GENOMIC DNA]</scope>
    <source>
        <strain evidence="7 8">CECT 8886</strain>
    </source>
</reference>
<dbReference type="InterPro" id="IPR032672">
    <property type="entry name" value="TmcA/NAT10/Kre33"/>
</dbReference>
<dbReference type="Gene3D" id="3.40.630.30">
    <property type="match status" value="1"/>
</dbReference>
<dbReference type="EMBL" id="FLOB01000002">
    <property type="protein sequence ID" value="SBS27713.1"/>
    <property type="molecule type" value="Genomic_DNA"/>
</dbReference>
<sequence length="739" mass="83016">MSNPANLNHRHCYLFTGNTAQIYAAFSLVSNGQDSILICTHDEAIYRDLNKRLNTDIRLFKQIKNTLGQTYDAILIDVTSGVSASVIAILAGAVRGDGIFAIGLPDQPEQNWLNQEDQEMPRYLPWPYHPDQIKSHFKRYILNQLIHPHSPFQYIRPQQIDRLTPPQNHTVQQPQHAMTLTQEQKVAQKSLLTSSNVTHVLIASRGRGKSTLLGDTLAKWVKAGKKVAVTAATPDALVALRKQYDDQFSSFNVSSDNKDEASEMPFYAPDTLLLMEDQWEHLIIDEAARLSIPVLTALLDKSKQCIFSTTDYGYEGAGRGFGIRFCQTLDAPRQGKSTPLKRLSLTQPIRWGENDPLEKWVNNTFFLCPPFEAHSNTSEQSATQLISTQQGQEWLQEPEHLKVTFSLLVNAHYQTSPDNIRWMLDDPSVTTWLSQSDSPNKAAKPAQTGITSITTNPQVINNMTINSVAIVTEEGELPDDLSQAVLEGSRRPRGHLVPQSLMAHEGFIEAGHYHYWRISRIATQPNLQGQGLASHLLEQITEAAQTKADFLCTSFAASPDIVAFWQKNGFISVRLGTSKDKASGSYSLMMVKPLNSIAEQQSKQWYTLFLKRFQTNLLLCYQDLSAALIIQLIQCPHQTISPANLLISEQDKQDLHLFCYAHRPFDTIRAALYNAFFQLAYQDKLTARSSLDTLLFDAVLGRETPFQLKAAKLTGRKDLHLALKQTLKREIFASPKSQS</sequence>
<dbReference type="EC" id="2.3.1.193" evidence="7"/>
<dbReference type="InterPro" id="IPR038321">
    <property type="entry name" value="TmcA_C_sf"/>
</dbReference>
<dbReference type="InterPro" id="IPR000182">
    <property type="entry name" value="GNAT_dom"/>
</dbReference>
<dbReference type="InterPro" id="IPR007807">
    <property type="entry name" value="TcmA/NAT10_helicase"/>
</dbReference>
<dbReference type="GO" id="GO:1990883">
    <property type="term" value="F:18S rRNA cytidine N-acetyltransferase activity"/>
    <property type="evidence" value="ECO:0007669"/>
    <property type="project" value="TreeGrafter"/>
</dbReference>
<dbReference type="AlphaFoldDB" id="A0A1A8T5Q7"/>
<evidence type="ECO:0000256" key="3">
    <source>
        <dbReference type="ARBA" id="ARBA00022741"/>
    </source>
</evidence>
<dbReference type="InterPro" id="IPR027417">
    <property type="entry name" value="P-loop_NTPase"/>
</dbReference>
<proteinExistence type="predicted"/>
<dbReference type="Gene3D" id="3.40.50.11040">
    <property type="match status" value="1"/>
</dbReference>
<dbReference type="InterPro" id="IPR016181">
    <property type="entry name" value="Acyl_CoA_acyltransferase"/>
</dbReference>
<evidence type="ECO:0000313" key="8">
    <source>
        <dbReference type="Proteomes" id="UP000092544"/>
    </source>
</evidence>
<keyword evidence="1 7" id="KW-0808">Transferase</keyword>
<keyword evidence="5 7" id="KW-0012">Acyltransferase</keyword>
<evidence type="ECO:0000259" key="6">
    <source>
        <dbReference type="PROSITE" id="PS51186"/>
    </source>
</evidence>
<dbReference type="Gene3D" id="3.40.50.300">
    <property type="entry name" value="P-loop containing nucleotide triphosphate hydrolases"/>
    <property type="match status" value="1"/>
</dbReference>
<dbReference type="Proteomes" id="UP000092544">
    <property type="component" value="Unassembled WGS sequence"/>
</dbReference>
<dbReference type="RefSeq" id="WP_175365268.1">
    <property type="nucleotide sequence ID" value="NZ_FLOB01000002.1"/>
</dbReference>
<keyword evidence="3" id="KW-0547">Nucleotide-binding</keyword>
<name>A0A1A8T5Q7_9GAMM</name>
<evidence type="ECO:0000256" key="1">
    <source>
        <dbReference type="ARBA" id="ARBA00022679"/>
    </source>
</evidence>
<evidence type="ECO:0000313" key="7">
    <source>
        <dbReference type="EMBL" id="SBS27713.1"/>
    </source>
</evidence>
<dbReference type="Pfam" id="PF08351">
    <property type="entry name" value="TmcA_N"/>
    <property type="match status" value="1"/>
</dbReference>